<name>A0A3M7SSD7_BRAPC</name>
<sequence>SSSSKHLNFVSYLKKLKTIESFNEFWPSIVHNDCPQEESDEASVTREEESIEEEKARRPIALFRKTWKGKTINIILSLFPVKIYEDLNLHNI</sequence>
<feature type="non-terminal residue" evidence="1">
    <location>
        <position position="1"/>
    </location>
</feature>
<accession>A0A3M7SSD7</accession>
<keyword evidence="2" id="KW-1185">Reference proteome</keyword>
<protein>
    <submittedName>
        <fullName evidence="1">Uncharacterized protein</fullName>
    </submittedName>
</protein>
<evidence type="ECO:0000313" key="1">
    <source>
        <dbReference type="EMBL" id="RNA38771.1"/>
    </source>
</evidence>
<comment type="caution">
    <text evidence="1">The sequence shown here is derived from an EMBL/GenBank/DDBJ whole genome shotgun (WGS) entry which is preliminary data.</text>
</comment>
<dbReference type="Proteomes" id="UP000276133">
    <property type="component" value="Unassembled WGS sequence"/>
</dbReference>
<dbReference type="EMBL" id="REGN01000826">
    <property type="protein sequence ID" value="RNA38771.1"/>
    <property type="molecule type" value="Genomic_DNA"/>
</dbReference>
<organism evidence="1 2">
    <name type="scientific">Brachionus plicatilis</name>
    <name type="common">Marine rotifer</name>
    <name type="synonym">Brachionus muelleri</name>
    <dbReference type="NCBI Taxonomy" id="10195"/>
    <lineage>
        <taxon>Eukaryota</taxon>
        <taxon>Metazoa</taxon>
        <taxon>Spiralia</taxon>
        <taxon>Gnathifera</taxon>
        <taxon>Rotifera</taxon>
        <taxon>Eurotatoria</taxon>
        <taxon>Monogononta</taxon>
        <taxon>Pseudotrocha</taxon>
        <taxon>Ploima</taxon>
        <taxon>Brachionidae</taxon>
        <taxon>Brachionus</taxon>
    </lineage>
</organism>
<reference evidence="1 2" key="1">
    <citation type="journal article" date="2018" name="Sci. Rep.">
        <title>Genomic signatures of local adaptation to the degree of environmental predictability in rotifers.</title>
        <authorList>
            <person name="Franch-Gras L."/>
            <person name="Hahn C."/>
            <person name="Garcia-Roger E.M."/>
            <person name="Carmona M.J."/>
            <person name="Serra M."/>
            <person name="Gomez A."/>
        </authorList>
    </citation>
    <scope>NUCLEOTIDE SEQUENCE [LARGE SCALE GENOMIC DNA]</scope>
    <source>
        <strain evidence="1">HYR1</strain>
    </source>
</reference>
<evidence type="ECO:0000313" key="2">
    <source>
        <dbReference type="Proteomes" id="UP000276133"/>
    </source>
</evidence>
<gene>
    <name evidence="1" type="ORF">BpHYR1_014800</name>
</gene>
<dbReference type="AlphaFoldDB" id="A0A3M7SSD7"/>
<proteinExistence type="predicted"/>